<dbReference type="SUPFAM" id="SSF82171">
    <property type="entry name" value="DPP6 N-terminal domain-like"/>
    <property type="match status" value="1"/>
</dbReference>
<dbReference type="SUPFAM" id="SSF103088">
    <property type="entry name" value="OmpA-like"/>
    <property type="match status" value="1"/>
</dbReference>
<dbReference type="InterPro" id="IPR008969">
    <property type="entry name" value="CarboxyPept-like_regulatory"/>
</dbReference>
<evidence type="ECO:0000256" key="1">
    <source>
        <dbReference type="ARBA" id="ARBA00004442"/>
    </source>
</evidence>
<dbReference type="PANTHER" id="PTHR30329">
    <property type="entry name" value="STATOR ELEMENT OF FLAGELLAR MOTOR COMPLEX"/>
    <property type="match status" value="1"/>
</dbReference>
<dbReference type="PANTHER" id="PTHR30329:SF21">
    <property type="entry name" value="LIPOPROTEIN YIAD-RELATED"/>
    <property type="match status" value="1"/>
</dbReference>
<evidence type="ECO:0000256" key="3">
    <source>
        <dbReference type="ARBA" id="ARBA00023237"/>
    </source>
</evidence>
<evidence type="ECO:0000259" key="6">
    <source>
        <dbReference type="PROSITE" id="PS51123"/>
    </source>
</evidence>
<protein>
    <submittedName>
        <fullName evidence="7">OmpA/MotB domain protein</fullName>
    </submittedName>
</protein>
<dbReference type="HOGENOM" id="CLU_014978_0_0_10"/>
<dbReference type="Gene3D" id="1.25.40.10">
    <property type="entry name" value="Tetratricopeptide repeat domain"/>
    <property type="match status" value="1"/>
</dbReference>
<dbReference type="CDD" id="cd15482">
    <property type="entry name" value="Sialidase_non-viral"/>
    <property type="match status" value="1"/>
</dbReference>
<evidence type="ECO:0000256" key="2">
    <source>
        <dbReference type="ARBA" id="ARBA00023136"/>
    </source>
</evidence>
<dbReference type="PROSITE" id="PS51123">
    <property type="entry name" value="OMPA_2"/>
    <property type="match status" value="1"/>
</dbReference>
<keyword evidence="2 4" id="KW-0472">Membrane</keyword>
<dbReference type="PRINTS" id="PR01021">
    <property type="entry name" value="OMPADOMAIN"/>
</dbReference>
<dbReference type="AlphaFoldDB" id="H1Y0E8"/>
<keyword evidence="5" id="KW-0732">Signal</keyword>
<keyword evidence="3" id="KW-0998">Cell outer membrane</keyword>
<dbReference type="Pfam" id="PF00691">
    <property type="entry name" value="OmpA"/>
    <property type="match status" value="1"/>
</dbReference>
<dbReference type="InterPro" id="IPR050330">
    <property type="entry name" value="Bact_OuterMem_StrucFunc"/>
</dbReference>
<dbReference type="eggNOG" id="COG2885">
    <property type="taxonomic scope" value="Bacteria"/>
</dbReference>
<organism evidence="7 8">
    <name type="scientific">Mucilaginibacter paludis DSM 18603</name>
    <dbReference type="NCBI Taxonomy" id="714943"/>
    <lineage>
        <taxon>Bacteria</taxon>
        <taxon>Pseudomonadati</taxon>
        <taxon>Bacteroidota</taxon>
        <taxon>Sphingobacteriia</taxon>
        <taxon>Sphingobacteriales</taxon>
        <taxon>Sphingobacteriaceae</taxon>
        <taxon>Mucilaginibacter</taxon>
    </lineage>
</organism>
<dbReference type="CDD" id="cd07185">
    <property type="entry name" value="OmpA_C-like"/>
    <property type="match status" value="1"/>
</dbReference>
<keyword evidence="8" id="KW-1185">Reference proteome</keyword>
<feature type="signal peptide" evidence="5">
    <location>
        <begin position="1"/>
        <end position="21"/>
    </location>
</feature>
<evidence type="ECO:0000313" key="7">
    <source>
        <dbReference type="EMBL" id="EHQ28197.1"/>
    </source>
</evidence>
<accession>H1Y0E8</accession>
<dbReference type="Pfam" id="PF13620">
    <property type="entry name" value="CarboxypepD_reg"/>
    <property type="match status" value="1"/>
</dbReference>
<dbReference type="SUPFAM" id="SSF48452">
    <property type="entry name" value="TPR-like"/>
    <property type="match status" value="1"/>
</dbReference>
<dbReference type="Pfam" id="PF07676">
    <property type="entry name" value="PD40"/>
    <property type="match status" value="1"/>
</dbReference>
<dbReference type="InterPro" id="IPR006664">
    <property type="entry name" value="OMP_bac"/>
</dbReference>
<dbReference type="InterPro" id="IPR011659">
    <property type="entry name" value="WD40"/>
</dbReference>
<evidence type="ECO:0000256" key="4">
    <source>
        <dbReference type="PROSITE-ProRule" id="PRU00473"/>
    </source>
</evidence>
<feature type="chain" id="PRO_5003558706" evidence="5">
    <location>
        <begin position="22"/>
        <end position="724"/>
    </location>
</feature>
<name>H1Y0E8_9SPHI</name>
<dbReference type="InterPro" id="IPR036737">
    <property type="entry name" value="OmpA-like_sf"/>
</dbReference>
<reference evidence="7" key="1">
    <citation type="submission" date="2011-09" db="EMBL/GenBank/DDBJ databases">
        <title>The permanent draft genome of Mucilaginibacter paludis DSM 18603.</title>
        <authorList>
            <consortium name="US DOE Joint Genome Institute (JGI-PGF)"/>
            <person name="Lucas S."/>
            <person name="Han J."/>
            <person name="Lapidus A."/>
            <person name="Bruce D."/>
            <person name="Goodwin L."/>
            <person name="Pitluck S."/>
            <person name="Peters L."/>
            <person name="Kyrpides N."/>
            <person name="Mavromatis K."/>
            <person name="Ivanova N."/>
            <person name="Mikhailova N."/>
            <person name="Held B."/>
            <person name="Detter J.C."/>
            <person name="Tapia R."/>
            <person name="Han C."/>
            <person name="Land M."/>
            <person name="Hauser L."/>
            <person name="Markowitz V."/>
            <person name="Cheng J.-F."/>
            <person name="Hugenholtz P."/>
            <person name="Woyke T."/>
            <person name="Wu D."/>
            <person name="Tindall B."/>
            <person name="Brambilla E."/>
            <person name="Klenk H.-P."/>
            <person name="Eisen J.A."/>
        </authorList>
    </citation>
    <scope>NUCLEOTIDE SEQUENCE [LARGE SCALE GENOMIC DNA]</scope>
    <source>
        <strain evidence="7">DSM 18603</strain>
    </source>
</reference>
<proteinExistence type="predicted"/>
<dbReference type="InterPro" id="IPR011990">
    <property type="entry name" value="TPR-like_helical_dom_sf"/>
</dbReference>
<dbReference type="Gene3D" id="3.30.1330.60">
    <property type="entry name" value="OmpA-like domain"/>
    <property type="match status" value="1"/>
</dbReference>
<dbReference type="Proteomes" id="UP000002774">
    <property type="component" value="Chromosome"/>
</dbReference>
<gene>
    <name evidence="7" type="ORF">Mucpa_4106</name>
</gene>
<dbReference type="STRING" id="714943.Mucpa_4106"/>
<dbReference type="Gene3D" id="2.60.40.1120">
    <property type="entry name" value="Carboxypeptidase-like, regulatory domain"/>
    <property type="match status" value="1"/>
</dbReference>
<dbReference type="SUPFAM" id="SSF49464">
    <property type="entry name" value="Carboxypeptidase regulatory domain-like"/>
    <property type="match status" value="1"/>
</dbReference>
<evidence type="ECO:0000313" key="8">
    <source>
        <dbReference type="Proteomes" id="UP000002774"/>
    </source>
</evidence>
<sequence>MLKKIYFTLALLMFARVLLFAQDDSKTNSLFKAGESDYNSFKYAPAIVAFETLLKANPQNKEAQAMLADSYRQVKDYDKAVFWYGKLTTGTRVRPEWALRYAEVLANKKQYESSELWYEKYLNLVNKNKMASSFIKFYPNIGSLLEENEEWKVYYTNISTASSEYSPMYYKEGLVFASNRKGGPGFNRKIFQWDQSPFSDLYYVKNLSDIKAVDPDSLMDILRRGRKASGKKGDKENEGGIYTTNNDNRMIGLGGIKTFKDTLGDYLSKTVKVLPVPGKINTKYHEGSATMLPDGSMMFTRNNYLKGKYAESDDGINKLQIYIAKGSDFNDIQAFTYNNDQYSVGHPTVNSLGTLLIFSSDMPGQGGTDLYYCIRSNARSEWSRPKNMGPVINTEGNEMFPTLYQDSILYFSSTGHPGLGGLDIFKVTLKGPRPINSPANLGAPVNSSVDDFGLIRSEDGASGFFSSNRRGSDDIYGFTYQPFNLALKGLVVDADSGQPIPNSYVAIRSKNNISLKTNAQGGFSKSLNKETDYSLSATKDGYSTDEGTVTTKGIVSDTTLTITLRISKKAQDQQFDGPKKILCDSLRELFSIGKIYYDLDKSFIRPDAEGALNHLINLLNSYPGLKVIVASHCDTRASIDYNIGLSQRRSLSARAYLLAHGVSENRIQMEYFGKSRLANKCADGVPCTEADHQLNRRTEFVLLKNGKELQDMDCDWLQRNLKKK</sequence>
<dbReference type="RefSeq" id="WP_008508945.1">
    <property type="nucleotide sequence ID" value="NZ_CM001403.1"/>
</dbReference>
<dbReference type="GO" id="GO:0009279">
    <property type="term" value="C:cell outer membrane"/>
    <property type="evidence" value="ECO:0007669"/>
    <property type="project" value="UniProtKB-SubCell"/>
</dbReference>
<dbReference type="EMBL" id="CM001403">
    <property type="protein sequence ID" value="EHQ28197.1"/>
    <property type="molecule type" value="Genomic_DNA"/>
</dbReference>
<dbReference type="InterPro" id="IPR006665">
    <property type="entry name" value="OmpA-like"/>
</dbReference>
<feature type="domain" description="OmpA-like" evidence="6">
    <location>
        <begin position="584"/>
        <end position="706"/>
    </location>
</feature>
<comment type="subcellular location">
    <subcellularLocation>
        <location evidence="1">Cell outer membrane</location>
    </subcellularLocation>
</comment>
<evidence type="ECO:0000256" key="5">
    <source>
        <dbReference type="SAM" id="SignalP"/>
    </source>
</evidence>